<name>A0A7D6ZXC1_9CLOT</name>
<feature type="transmembrane region" description="Helical" evidence="5">
    <location>
        <begin position="220"/>
        <end position="237"/>
    </location>
</feature>
<sequence length="400" mass="42257">MATSLAIIILLGILANTLFTKLKMPGLLGMLILGVILGPYGFNLLQPDILNASADFRKIALIIILLRAGFGVSVEDLKKVGKTAIKMSCIPGLIEGFFIAFASTKFLGFSFIQGGLLGFIIAAVSPAVVVPQMINFIENKIGTKKGIPTLILAGASIDDVFAITIFTTFLGLYSGSHVNIGVKLLGIPVSIVLGIAAGAIIGFIMVWAFRKYHIRDTKKLLLIVGTAIMLTALENLLKNKVEIAGLLGVMTIGFIILEKMPKVGKRLSAKLNKVWVFAEILLFVLVGAQVNINVAVNAGAMGIVVIFIGLVGRSIGVIISVLGTDFNWKERIFCVISYIPKATVQAAMGAIPLSMGVQSGDVILAIAVLSIIITAPLGAIAISTSSRSLLDVEDDKIKAA</sequence>
<feature type="transmembrane region" description="Helical" evidence="5">
    <location>
        <begin position="298"/>
        <end position="323"/>
    </location>
</feature>
<keyword evidence="3 5" id="KW-1133">Transmembrane helix</keyword>
<dbReference type="Proteomes" id="UP000512286">
    <property type="component" value="Chromosome"/>
</dbReference>
<dbReference type="PANTHER" id="PTHR31102">
    <property type="match status" value="1"/>
</dbReference>
<dbReference type="InterPro" id="IPR051843">
    <property type="entry name" value="CPA1_transporter"/>
</dbReference>
<keyword evidence="4 5" id="KW-0472">Membrane</keyword>
<reference evidence="7 8" key="1">
    <citation type="submission" date="2020-07" db="EMBL/GenBank/DDBJ databases">
        <title>Electron transfer.</title>
        <authorList>
            <person name="Huang L."/>
            <person name="Liu X."/>
            <person name="Zhou S."/>
        </authorList>
    </citation>
    <scope>NUCLEOTIDE SEQUENCE [LARGE SCALE GENOMIC DNA]</scope>
    <source>
        <strain evidence="7 8">Lx1</strain>
    </source>
</reference>
<dbReference type="KEGG" id="cint:HZF06_12775"/>
<feature type="transmembrane region" description="Helical" evidence="5">
    <location>
        <begin position="335"/>
        <end position="356"/>
    </location>
</feature>
<evidence type="ECO:0000313" key="7">
    <source>
        <dbReference type="EMBL" id="QLY77975.1"/>
    </source>
</evidence>
<feature type="transmembrane region" description="Helical" evidence="5">
    <location>
        <begin position="243"/>
        <end position="261"/>
    </location>
</feature>
<organism evidence="7 8">
    <name type="scientific">Clostridium intestinale</name>
    <dbReference type="NCBI Taxonomy" id="36845"/>
    <lineage>
        <taxon>Bacteria</taxon>
        <taxon>Bacillati</taxon>
        <taxon>Bacillota</taxon>
        <taxon>Clostridia</taxon>
        <taxon>Eubacteriales</taxon>
        <taxon>Clostridiaceae</taxon>
        <taxon>Clostridium</taxon>
    </lineage>
</organism>
<evidence type="ECO:0000256" key="5">
    <source>
        <dbReference type="SAM" id="Phobius"/>
    </source>
</evidence>
<dbReference type="InterPro" id="IPR006153">
    <property type="entry name" value="Cation/H_exchanger_TM"/>
</dbReference>
<accession>A0A7D6ZXC1</accession>
<feature type="transmembrane region" description="Helical" evidence="5">
    <location>
        <begin position="106"/>
        <end position="129"/>
    </location>
</feature>
<dbReference type="GO" id="GO:0015297">
    <property type="term" value="F:antiporter activity"/>
    <property type="evidence" value="ECO:0007669"/>
    <property type="project" value="InterPro"/>
</dbReference>
<feature type="domain" description="Cation/H+ exchanger transmembrane" evidence="6">
    <location>
        <begin position="8"/>
        <end position="382"/>
    </location>
</feature>
<feature type="transmembrane region" description="Helical" evidence="5">
    <location>
        <begin position="273"/>
        <end position="292"/>
    </location>
</feature>
<evidence type="ECO:0000313" key="8">
    <source>
        <dbReference type="Proteomes" id="UP000512286"/>
    </source>
</evidence>
<feature type="transmembrane region" description="Helical" evidence="5">
    <location>
        <begin position="362"/>
        <end position="382"/>
    </location>
</feature>
<dbReference type="AlphaFoldDB" id="A0A7D6ZXC1"/>
<feature type="transmembrane region" description="Helical" evidence="5">
    <location>
        <begin position="150"/>
        <end position="173"/>
    </location>
</feature>
<evidence type="ECO:0000256" key="3">
    <source>
        <dbReference type="ARBA" id="ARBA00022989"/>
    </source>
</evidence>
<evidence type="ECO:0000259" key="6">
    <source>
        <dbReference type="Pfam" id="PF00999"/>
    </source>
</evidence>
<keyword evidence="2 5" id="KW-0812">Transmembrane</keyword>
<feature type="transmembrane region" description="Helical" evidence="5">
    <location>
        <begin position="185"/>
        <end position="208"/>
    </location>
</feature>
<proteinExistence type="predicted"/>
<dbReference type="Gene3D" id="1.20.1530.20">
    <property type="match status" value="1"/>
</dbReference>
<evidence type="ECO:0000256" key="4">
    <source>
        <dbReference type="ARBA" id="ARBA00023136"/>
    </source>
</evidence>
<gene>
    <name evidence="7" type="ORF">HZF06_12775</name>
</gene>
<dbReference type="GO" id="GO:0016020">
    <property type="term" value="C:membrane"/>
    <property type="evidence" value="ECO:0007669"/>
    <property type="project" value="UniProtKB-SubCell"/>
</dbReference>
<comment type="subcellular location">
    <subcellularLocation>
        <location evidence="1">Membrane</location>
        <topology evidence="1">Multi-pass membrane protein</topology>
    </subcellularLocation>
</comment>
<evidence type="ECO:0000256" key="2">
    <source>
        <dbReference type="ARBA" id="ARBA00022692"/>
    </source>
</evidence>
<dbReference type="EMBL" id="CP059378">
    <property type="protein sequence ID" value="QLY77975.1"/>
    <property type="molecule type" value="Genomic_DNA"/>
</dbReference>
<feature type="transmembrane region" description="Helical" evidence="5">
    <location>
        <begin position="27"/>
        <end position="45"/>
    </location>
</feature>
<dbReference type="Pfam" id="PF00999">
    <property type="entry name" value="Na_H_Exchanger"/>
    <property type="match status" value="1"/>
</dbReference>
<dbReference type="GO" id="GO:1902600">
    <property type="term" value="P:proton transmembrane transport"/>
    <property type="evidence" value="ECO:0007669"/>
    <property type="project" value="InterPro"/>
</dbReference>
<dbReference type="InterPro" id="IPR038770">
    <property type="entry name" value="Na+/solute_symporter_sf"/>
</dbReference>
<protein>
    <submittedName>
        <fullName evidence="7">Cation:proton antiporter</fullName>
    </submittedName>
</protein>
<dbReference type="RefSeq" id="WP_181600450.1">
    <property type="nucleotide sequence ID" value="NZ_CP059378.1"/>
</dbReference>
<evidence type="ECO:0000256" key="1">
    <source>
        <dbReference type="ARBA" id="ARBA00004141"/>
    </source>
</evidence>
<dbReference type="PANTHER" id="PTHR31102:SF1">
    <property type="entry name" value="CATION_H+ EXCHANGER DOMAIN-CONTAINING PROTEIN"/>
    <property type="match status" value="1"/>
</dbReference>